<dbReference type="Proteomes" id="UP001183586">
    <property type="component" value="Unassembled WGS sequence"/>
</dbReference>
<evidence type="ECO:0000313" key="2">
    <source>
        <dbReference type="Proteomes" id="UP001183586"/>
    </source>
</evidence>
<evidence type="ECO:0000313" key="1">
    <source>
        <dbReference type="EMBL" id="MDT0390868.1"/>
    </source>
</evidence>
<organism evidence="1 2">
    <name type="scientific">Streptomyces dubilierae</name>
    <dbReference type="NCBI Taxonomy" id="3075533"/>
    <lineage>
        <taxon>Bacteria</taxon>
        <taxon>Bacillati</taxon>
        <taxon>Actinomycetota</taxon>
        <taxon>Actinomycetes</taxon>
        <taxon>Kitasatosporales</taxon>
        <taxon>Streptomycetaceae</taxon>
        <taxon>Streptomyces</taxon>
    </lineage>
</organism>
<dbReference type="EMBL" id="JAVREU010000013">
    <property type="protein sequence ID" value="MDT0390868.1"/>
    <property type="molecule type" value="Genomic_DNA"/>
</dbReference>
<keyword evidence="2" id="KW-1185">Reference proteome</keyword>
<name>A0ABU2PFD3_9ACTN</name>
<dbReference type="RefSeq" id="WP_311685783.1">
    <property type="nucleotide sequence ID" value="NZ_JAVREU010000013.1"/>
</dbReference>
<accession>A0ABU2PFD3</accession>
<protein>
    <submittedName>
        <fullName evidence="1">Uncharacterized protein</fullName>
    </submittedName>
</protein>
<reference evidence="2" key="1">
    <citation type="submission" date="2023-07" db="EMBL/GenBank/DDBJ databases">
        <title>30 novel species of actinomycetes from the DSMZ collection.</title>
        <authorList>
            <person name="Nouioui I."/>
        </authorList>
    </citation>
    <scope>NUCLEOTIDE SEQUENCE [LARGE SCALE GENOMIC DNA]</scope>
    <source>
        <strain evidence="2">DSM 41921</strain>
    </source>
</reference>
<comment type="caution">
    <text evidence="1">The sequence shown here is derived from an EMBL/GenBank/DDBJ whole genome shotgun (WGS) entry which is preliminary data.</text>
</comment>
<gene>
    <name evidence="1" type="ORF">RM641_25905</name>
</gene>
<sequence>MTGTGTEATEQGWDGPWYRVRTDRFQASFLPDAGEPLDAVCNVDVEVRLTADDSRWSATVFTQAEVERLMEKDSRTGESLNGRYFWCSDGLIVRDPGIDNITQVLIGLLDCGDFTQILQRLEDD</sequence>
<proteinExistence type="predicted"/>